<dbReference type="PANTHER" id="PTHR30050:SF4">
    <property type="entry name" value="ATP-BINDING PROTEIN RV3427C IN INSERTION SEQUENCE-RELATED"/>
    <property type="match status" value="1"/>
</dbReference>
<dbReference type="InterPro" id="IPR002611">
    <property type="entry name" value="IstB_ATP-bd"/>
</dbReference>
<keyword evidence="2" id="KW-0067">ATP-binding</keyword>
<evidence type="ECO:0000259" key="1">
    <source>
        <dbReference type="Pfam" id="PF01695"/>
    </source>
</evidence>
<reference evidence="2 3" key="1">
    <citation type="submission" date="2023-07" db="EMBL/GenBank/DDBJ databases">
        <title>The novel representative of Negativicutes class, Anaeroselena agilis gen. nov. sp. nov.</title>
        <authorList>
            <person name="Prokofeva M.I."/>
            <person name="Elcheninov A.G."/>
            <person name="Klyukina A."/>
            <person name="Kublanov I.V."/>
            <person name="Frolov E.N."/>
            <person name="Podosokorskaya O.A."/>
        </authorList>
    </citation>
    <scope>NUCLEOTIDE SEQUENCE [LARGE SCALE GENOMIC DNA]</scope>
    <source>
        <strain evidence="2 3">4137-cl</strain>
    </source>
</reference>
<name>A0ABU3NYI3_9FIRM</name>
<dbReference type="SUPFAM" id="SSF52540">
    <property type="entry name" value="P-loop containing nucleoside triphosphate hydrolases"/>
    <property type="match status" value="1"/>
</dbReference>
<dbReference type="GO" id="GO:0005524">
    <property type="term" value="F:ATP binding"/>
    <property type="evidence" value="ECO:0007669"/>
    <property type="project" value="UniProtKB-KW"/>
</dbReference>
<dbReference type="Proteomes" id="UP001254848">
    <property type="component" value="Unassembled WGS sequence"/>
</dbReference>
<dbReference type="InterPro" id="IPR027417">
    <property type="entry name" value="P-loop_NTPase"/>
</dbReference>
<evidence type="ECO:0000313" key="3">
    <source>
        <dbReference type="Proteomes" id="UP001254848"/>
    </source>
</evidence>
<evidence type="ECO:0000313" key="2">
    <source>
        <dbReference type="EMBL" id="MDT8901857.1"/>
    </source>
</evidence>
<dbReference type="Gene3D" id="3.40.50.300">
    <property type="entry name" value="P-loop containing nucleotide triphosphate hydrolases"/>
    <property type="match status" value="1"/>
</dbReference>
<dbReference type="PANTHER" id="PTHR30050">
    <property type="entry name" value="CHROMOSOMAL REPLICATION INITIATOR PROTEIN DNAA"/>
    <property type="match status" value="1"/>
</dbReference>
<gene>
    <name evidence="2" type="ORF">Q4T40_11420</name>
</gene>
<keyword evidence="2" id="KW-0547">Nucleotide-binding</keyword>
<proteinExistence type="predicted"/>
<dbReference type="Pfam" id="PF01695">
    <property type="entry name" value="IstB_IS21"/>
    <property type="match status" value="1"/>
</dbReference>
<dbReference type="RefSeq" id="WP_413780360.1">
    <property type="nucleotide sequence ID" value="NZ_JAUOZS010000001.1"/>
</dbReference>
<sequence length="230" mass="25683">MDEDIRKFADRLKLDIDQDKSTGTLSDTPLSDKDLRETEKRIQMAGIGRRYQGCTFQAIEAKGVPQSITHEYAQLKTYAGNLSGNIKNGKGLLLKGPVGTMKTTLAVAVLLEHIHAGGYGLFITMSSLLDTIFSLKAKNVEEWAKFENDLRKTRVLVIDDLGSEHTEGWVLTKVDSIISERYNGLLPVIITTNLSSEQLKRTYAERIIDRMRSTMQEITFSGQSLRTKAG</sequence>
<dbReference type="CDD" id="cd00009">
    <property type="entry name" value="AAA"/>
    <property type="match status" value="1"/>
</dbReference>
<accession>A0ABU3NYI3</accession>
<feature type="domain" description="IstB-like ATP-binding" evidence="1">
    <location>
        <begin position="28"/>
        <end position="228"/>
    </location>
</feature>
<protein>
    <submittedName>
        <fullName evidence="2">ATP-binding protein</fullName>
    </submittedName>
</protein>
<dbReference type="EMBL" id="JAUOZS010000001">
    <property type="protein sequence ID" value="MDT8901857.1"/>
    <property type="molecule type" value="Genomic_DNA"/>
</dbReference>
<keyword evidence="3" id="KW-1185">Reference proteome</keyword>
<organism evidence="2 3">
    <name type="scientific">Anaeroselena agilis</name>
    <dbReference type="NCBI Taxonomy" id="3063788"/>
    <lineage>
        <taxon>Bacteria</taxon>
        <taxon>Bacillati</taxon>
        <taxon>Bacillota</taxon>
        <taxon>Negativicutes</taxon>
        <taxon>Acetonemataceae</taxon>
        <taxon>Anaeroselena</taxon>
    </lineage>
</organism>
<comment type="caution">
    <text evidence="2">The sequence shown here is derived from an EMBL/GenBank/DDBJ whole genome shotgun (WGS) entry which is preliminary data.</text>
</comment>